<dbReference type="Proteomes" id="UP000887579">
    <property type="component" value="Unplaced"/>
</dbReference>
<sequence length="335" mass="38406">MTDIDVWQKANDASQKTIEKLKTKRNEVHNIKRQHERHKVKHSDEIEQMIEEQIGESGEHEYVIEEYKHKLEQAKQSTIENSEAIKTLQDENKALKTRLQQYEKPQSEILEIFKSGRYIDKVVFAIAQLKKCHVSDKNCGEVIKICLAIVNLIPNKLPSRKTVARFNFVAKAFINAQLREYFLSAARRGVPGTLGTDESTKNGHKIQTFQYRMVHENGNILDLCIGMPEVTDKSAVACMKALEHSVKQLETDSMEGNVWWNSFMLTVGNTMSDQAATEIKKNNLFEAAKKVIIDGDARWAHLNEKERCDLAKIKTYFCQLHIIHNTTPVILSAKK</sequence>
<evidence type="ECO:0000313" key="1">
    <source>
        <dbReference type="Proteomes" id="UP000887579"/>
    </source>
</evidence>
<dbReference type="WBParaSite" id="ES5_v2.g26253.t1">
    <property type="protein sequence ID" value="ES5_v2.g26253.t1"/>
    <property type="gene ID" value="ES5_v2.g26253"/>
</dbReference>
<protein>
    <submittedName>
        <fullName evidence="2">Uncharacterized protein</fullName>
    </submittedName>
</protein>
<proteinExistence type="predicted"/>
<reference evidence="2" key="1">
    <citation type="submission" date="2022-11" db="UniProtKB">
        <authorList>
            <consortium name="WormBaseParasite"/>
        </authorList>
    </citation>
    <scope>IDENTIFICATION</scope>
</reference>
<organism evidence="1 2">
    <name type="scientific">Panagrolaimus sp. ES5</name>
    <dbReference type="NCBI Taxonomy" id="591445"/>
    <lineage>
        <taxon>Eukaryota</taxon>
        <taxon>Metazoa</taxon>
        <taxon>Ecdysozoa</taxon>
        <taxon>Nematoda</taxon>
        <taxon>Chromadorea</taxon>
        <taxon>Rhabditida</taxon>
        <taxon>Tylenchina</taxon>
        <taxon>Panagrolaimomorpha</taxon>
        <taxon>Panagrolaimoidea</taxon>
        <taxon>Panagrolaimidae</taxon>
        <taxon>Panagrolaimus</taxon>
    </lineage>
</organism>
<evidence type="ECO:0000313" key="2">
    <source>
        <dbReference type="WBParaSite" id="ES5_v2.g26253.t1"/>
    </source>
</evidence>
<name>A0AC34G902_9BILA</name>
<accession>A0AC34G902</accession>